<dbReference type="EMBL" id="CAJPVI010000021">
    <property type="protein sequence ID" value="CAG2149617.1"/>
    <property type="molecule type" value="Genomic_DNA"/>
</dbReference>
<accession>A0ABM8TJB4</accession>
<protein>
    <recommendedName>
        <fullName evidence="2">CAAX prenyl protease 2/Lysostaphin resistance protein A-like domain-containing protein</fullName>
    </recommendedName>
</protein>
<keyword evidence="1" id="KW-1133">Transmembrane helix</keyword>
<evidence type="ECO:0000256" key="1">
    <source>
        <dbReference type="SAM" id="Phobius"/>
    </source>
</evidence>
<feature type="transmembrane region" description="Helical" evidence="1">
    <location>
        <begin position="86"/>
        <end position="105"/>
    </location>
</feature>
<evidence type="ECO:0000313" key="4">
    <source>
        <dbReference type="Proteomes" id="UP000672657"/>
    </source>
</evidence>
<evidence type="ECO:0000259" key="2">
    <source>
        <dbReference type="Pfam" id="PF02517"/>
    </source>
</evidence>
<keyword evidence="4" id="KW-1185">Reference proteome</keyword>
<keyword evidence="1" id="KW-0472">Membrane</keyword>
<organism evidence="3 4">
    <name type="scientific">Cupriavidus numazuensis</name>
    <dbReference type="NCBI Taxonomy" id="221992"/>
    <lineage>
        <taxon>Bacteria</taxon>
        <taxon>Pseudomonadati</taxon>
        <taxon>Pseudomonadota</taxon>
        <taxon>Betaproteobacteria</taxon>
        <taxon>Burkholderiales</taxon>
        <taxon>Burkholderiaceae</taxon>
        <taxon>Cupriavidus</taxon>
    </lineage>
</organism>
<gene>
    <name evidence="3" type="ORF">LMG26411_03584</name>
</gene>
<comment type="caution">
    <text evidence="3">The sequence shown here is derived from an EMBL/GenBank/DDBJ whole genome shotgun (WGS) entry which is preliminary data.</text>
</comment>
<dbReference type="Pfam" id="PF02517">
    <property type="entry name" value="Rce1-like"/>
    <property type="match status" value="1"/>
</dbReference>
<feature type="domain" description="CAAX prenyl protease 2/Lysostaphin resistance protein A-like" evidence="2">
    <location>
        <begin position="135"/>
        <end position="220"/>
    </location>
</feature>
<proteinExistence type="predicted"/>
<feature type="transmembrane region" description="Helical" evidence="1">
    <location>
        <begin position="47"/>
        <end position="66"/>
    </location>
</feature>
<sequence length="269" mass="28990">MQPVHPHNPAPMSFQWALALTFVAWFTEVILSMLLHSTLTSHGLQPMAASALVRVLAYGGVFSVLLQQRAMTYRELFHDSTANVAATMTGLGLPILLVVPLIVLVDGLAMEWLQKLLPMSAGEATMFASVADADLGVWVLVCGIAPFVEEMFFRGILLRGLLGRYAPADAMVYSAFVFGMAHMNVYQFVIAFAVGLIAAALYRRTRSLWPGILLHAGINSLIMVFAVYGVEATSGTPLWIWAISLAGGVAGAVALRRALGRDEGQSLNV</sequence>
<feature type="transmembrane region" description="Helical" evidence="1">
    <location>
        <begin position="14"/>
        <end position="35"/>
    </location>
</feature>
<dbReference type="Proteomes" id="UP000672657">
    <property type="component" value="Unassembled WGS sequence"/>
</dbReference>
<feature type="transmembrane region" description="Helical" evidence="1">
    <location>
        <begin position="236"/>
        <end position="255"/>
    </location>
</feature>
<name>A0ABM8TJB4_9BURK</name>
<dbReference type="PANTHER" id="PTHR36435:SF1">
    <property type="entry name" value="CAAX AMINO TERMINAL PROTEASE FAMILY PROTEIN"/>
    <property type="match status" value="1"/>
</dbReference>
<dbReference type="InterPro" id="IPR003675">
    <property type="entry name" value="Rce1/LyrA-like_dom"/>
</dbReference>
<dbReference type="RefSeq" id="WP_211954603.1">
    <property type="nucleotide sequence ID" value="NZ_CAJPVI010000021.1"/>
</dbReference>
<dbReference type="PANTHER" id="PTHR36435">
    <property type="entry name" value="SLR1288 PROTEIN"/>
    <property type="match status" value="1"/>
</dbReference>
<keyword evidence="1" id="KW-0812">Transmembrane</keyword>
<dbReference type="InterPro" id="IPR052710">
    <property type="entry name" value="CAAX_protease"/>
</dbReference>
<reference evidence="3 4" key="1">
    <citation type="submission" date="2021-03" db="EMBL/GenBank/DDBJ databases">
        <authorList>
            <person name="Peeters C."/>
        </authorList>
    </citation>
    <scope>NUCLEOTIDE SEQUENCE [LARGE SCALE GENOMIC DNA]</scope>
    <source>
        <strain evidence="3 4">LMG 26411</strain>
    </source>
</reference>
<feature type="transmembrane region" description="Helical" evidence="1">
    <location>
        <begin position="209"/>
        <end position="230"/>
    </location>
</feature>
<feature type="transmembrane region" description="Helical" evidence="1">
    <location>
        <begin position="185"/>
        <end position="202"/>
    </location>
</feature>
<evidence type="ECO:0000313" key="3">
    <source>
        <dbReference type="EMBL" id="CAG2149617.1"/>
    </source>
</evidence>
<feature type="transmembrane region" description="Helical" evidence="1">
    <location>
        <begin position="126"/>
        <end position="148"/>
    </location>
</feature>